<dbReference type="RefSeq" id="XP_009026953.1">
    <property type="nucleotide sequence ID" value="XM_009028705.1"/>
</dbReference>
<evidence type="ECO:0000313" key="3">
    <source>
        <dbReference type="EMBL" id="ESN94950.1"/>
    </source>
</evidence>
<dbReference type="AlphaFoldDB" id="T1FLA5"/>
<dbReference type="EMBL" id="AMQM01010198">
    <property type="status" value="NOT_ANNOTATED_CDS"/>
    <property type="molecule type" value="Genomic_DNA"/>
</dbReference>
<dbReference type="InParanoid" id="T1FLA5"/>
<evidence type="ECO:0000259" key="2">
    <source>
        <dbReference type="Pfam" id="PF05028"/>
    </source>
</evidence>
<dbReference type="GO" id="GO:0005975">
    <property type="term" value="P:carbohydrate metabolic process"/>
    <property type="evidence" value="ECO:0007669"/>
    <property type="project" value="InterPro"/>
</dbReference>
<dbReference type="OMA" id="YSEYEGY"/>
<feature type="domain" description="PARG catalytic Macro" evidence="2">
    <location>
        <begin position="1"/>
        <end position="115"/>
    </location>
</feature>
<dbReference type="Pfam" id="PF05028">
    <property type="entry name" value="PARG_cat_C"/>
    <property type="match status" value="1"/>
</dbReference>
<dbReference type="InterPro" id="IPR007724">
    <property type="entry name" value="Poly_GlycHdrlase"/>
</dbReference>
<dbReference type="PANTHER" id="PTHR12837">
    <property type="entry name" value="POLY ADP-RIBOSE GLYCOHYDROLASE"/>
    <property type="match status" value="1"/>
</dbReference>
<dbReference type="InterPro" id="IPR046372">
    <property type="entry name" value="PARG_cat_C"/>
</dbReference>
<dbReference type="GO" id="GO:0006282">
    <property type="term" value="P:regulation of DNA repair"/>
    <property type="evidence" value="ECO:0007669"/>
    <property type="project" value="InterPro"/>
</dbReference>
<dbReference type="EMBL" id="KB097555">
    <property type="protein sequence ID" value="ESN94950.1"/>
    <property type="molecule type" value="Genomic_DNA"/>
</dbReference>
<reference evidence="3 5" key="2">
    <citation type="journal article" date="2013" name="Nature">
        <title>Insights into bilaterian evolution from three spiralian genomes.</title>
        <authorList>
            <person name="Simakov O."/>
            <person name="Marletaz F."/>
            <person name="Cho S.J."/>
            <person name="Edsinger-Gonzales E."/>
            <person name="Havlak P."/>
            <person name="Hellsten U."/>
            <person name="Kuo D.H."/>
            <person name="Larsson T."/>
            <person name="Lv J."/>
            <person name="Arendt D."/>
            <person name="Savage R."/>
            <person name="Osoegawa K."/>
            <person name="de Jong P."/>
            <person name="Grimwood J."/>
            <person name="Chapman J.A."/>
            <person name="Shapiro H."/>
            <person name="Aerts A."/>
            <person name="Otillar R.P."/>
            <person name="Terry A.Y."/>
            <person name="Boore J.L."/>
            <person name="Grigoriev I.V."/>
            <person name="Lindberg D.R."/>
            <person name="Seaver E.C."/>
            <person name="Weisblat D.A."/>
            <person name="Putnam N.H."/>
            <person name="Rokhsar D.S."/>
        </authorList>
    </citation>
    <scope>NUCLEOTIDE SEQUENCE</scope>
</reference>
<dbReference type="Proteomes" id="UP000015101">
    <property type="component" value="Unassembled WGS sequence"/>
</dbReference>
<accession>T1FLA5</accession>
<dbReference type="GO" id="GO:0004649">
    <property type="term" value="F:poly(ADP-ribose) glycohydrolase activity"/>
    <property type="evidence" value="ECO:0007669"/>
    <property type="project" value="InterPro"/>
</dbReference>
<evidence type="ECO:0000256" key="1">
    <source>
        <dbReference type="PIRSR" id="PIRSR607724-1"/>
    </source>
</evidence>
<dbReference type="HOGENOM" id="CLU_2090761_0_0_1"/>
<dbReference type="KEGG" id="hro:HELRODRAFT_184479"/>
<dbReference type="eggNOG" id="KOG2064">
    <property type="taxonomic scope" value="Eukaryota"/>
</dbReference>
<evidence type="ECO:0000313" key="4">
    <source>
        <dbReference type="EnsemblMetazoa" id="HelroP184479"/>
    </source>
</evidence>
<dbReference type="STRING" id="6412.T1FLA5"/>
<dbReference type="EnsemblMetazoa" id="HelroT184479">
    <property type="protein sequence ID" value="HelroP184479"/>
    <property type="gene ID" value="HelroG184479"/>
</dbReference>
<reference evidence="4" key="3">
    <citation type="submission" date="2015-06" db="UniProtKB">
        <authorList>
            <consortium name="EnsemblMetazoa"/>
        </authorList>
    </citation>
    <scope>IDENTIFICATION</scope>
</reference>
<dbReference type="PANTHER" id="PTHR12837:SF15">
    <property type="entry name" value="POLY(ADP-RIBOSE) GLYCOHYDROLASE"/>
    <property type="match status" value="1"/>
</dbReference>
<organism evidence="4 5">
    <name type="scientific">Helobdella robusta</name>
    <name type="common">Californian leech</name>
    <dbReference type="NCBI Taxonomy" id="6412"/>
    <lineage>
        <taxon>Eukaryota</taxon>
        <taxon>Metazoa</taxon>
        <taxon>Spiralia</taxon>
        <taxon>Lophotrochozoa</taxon>
        <taxon>Annelida</taxon>
        <taxon>Clitellata</taxon>
        <taxon>Hirudinea</taxon>
        <taxon>Rhynchobdellida</taxon>
        <taxon>Glossiphoniidae</taxon>
        <taxon>Helobdella</taxon>
    </lineage>
</organism>
<name>T1FLA5_HELRO</name>
<proteinExistence type="predicted"/>
<gene>
    <name evidence="4" type="primary">20209604</name>
    <name evidence="3" type="ORF">HELRODRAFT_184479</name>
</gene>
<dbReference type="CTD" id="20209604"/>
<sequence length="117" mass="13356">VDFAIKLVGGGVLGRGCVQEEMRFLICPDLIVARLFTEELDDNECLLVTGAERFSSYECYSHTFKWSRPYHDAALFDKHGRRLTQVVAMDALHFTEENEQLTEEKTARELNKAIITS</sequence>
<dbReference type="GeneID" id="20209604"/>
<keyword evidence="5" id="KW-1185">Reference proteome</keyword>
<feature type="active site" evidence="1">
    <location>
        <position position="21"/>
    </location>
</feature>
<feature type="active site" evidence="1">
    <location>
        <position position="20"/>
    </location>
</feature>
<protein>
    <recommendedName>
        <fullName evidence="2">PARG catalytic Macro domain-containing protein</fullName>
    </recommendedName>
</protein>
<feature type="active site" evidence="1">
    <location>
        <position position="2"/>
    </location>
</feature>
<dbReference type="OrthoDB" id="1937899at2759"/>
<reference evidence="5" key="1">
    <citation type="submission" date="2012-12" db="EMBL/GenBank/DDBJ databases">
        <authorList>
            <person name="Hellsten U."/>
            <person name="Grimwood J."/>
            <person name="Chapman J.A."/>
            <person name="Shapiro H."/>
            <person name="Aerts A."/>
            <person name="Otillar R.P."/>
            <person name="Terry A.Y."/>
            <person name="Boore J.L."/>
            <person name="Simakov O."/>
            <person name="Marletaz F."/>
            <person name="Cho S.-J."/>
            <person name="Edsinger-Gonzales E."/>
            <person name="Havlak P."/>
            <person name="Kuo D.-H."/>
            <person name="Larsson T."/>
            <person name="Lv J."/>
            <person name="Arendt D."/>
            <person name="Savage R."/>
            <person name="Osoegawa K."/>
            <person name="de Jong P."/>
            <person name="Lindberg D.R."/>
            <person name="Seaver E.C."/>
            <person name="Weisblat D.A."/>
            <person name="Putnam N.H."/>
            <person name="Grigoriev I.V."/>
            <person name="Rokhsar D.S."/>
        </authorList>
    </citation>
    <scope>NUCLEOTIDE SEQUENCE</scope>
</reference>
<evidence type="ECO:0000313" key="5">
    <source>
        <dbReference type="Proteomes" id="UP000015101"/>
    </source>
</evidence>